<dbReference type="RefSeq" id="WP_005557217.1">
    <property type="nucleotide sequence ID" value="NZ_AOIB01000028.1"/>
</dbReference>
<proteinExistence type="inferred from homology"/>
<dbReference type="Proteomes" id="UP000011688">
    <property type="component" value="Unassembled WGS sequence"/>
</dbReference>
<evidence type="ECO:0000313" key="3">
    <source>
        <dbReference type="EMBL" id="ELY56032.1"/>
    </source>
</evidence>
<sequence length="144" mass="15439">MPIVAAVDRDGPNDQVLEEAQNLASGFNDEVHVVHVLNQKEFREIEQTSVEETGTTVSMDEIRSFAKEVADEAAKGVVDTYHPVGLVGDAADELVDYVDDNDARYIVVGSRKRSPVGKALFGSVAQSVLLSAPCPVVAVIQDGE</sequence>
<reference evidence="3 4" key="1">
    <citation type="journal article" date="2014" name="PLoS Genet.">
        <title>Phylogenetically driven sequencing of extremely halophilic archaea reveals strategies for static and dynamic osmo-response.</title>
        <authorList>
            <person name="Becker E.A."/>
            <person name="Seitzer P.M."/>
            <person name="Tritt A."/>
            <person name="Larsen D."/>
            <person name="Krusor M."/>
            <person name="Yao A.I."/>
            <person name="Wu D."/>
            <person name="Madern D."/>
            <person name="Eisen J.A."/>
            <person name="Darling A.E."/>
            <person name="Facciotti M.T."/>
        </authorList>
    </citation>
    <scope>NUCLEOTIDE SEQUENCE [LARGE SCALE GENOMIC DNA]</scope>
    <source>
        <strain evidence="3 4">DSM 10524</strain>
    </source>
</reference>
<dbReference type="InterPro" id="IPR006016">
    <property type="entry name" value="UspA"/>
</dbReference>
<evidence type="ECO:0000313" key="4">
    <source>
        <dbReference type="Proteomes" id="UP000011688"/>
    </source>
</evidence>
<dbReference type="InterPro" id="IPR014729">
    <property type="entry name" value="Rossmann-like_a/b/a_fold"/>
</dbReference>
<evidence type="ECO:0000256" key="1">
    <source>
        <dbReference type="ARBA" id="ARBA00008791"/>
    </source>
</evidence>
<dbReference type="AlphaFoldDB" id="L9X359"/>
<dbReference type="InterPro" id="IPR006015">
    <property type="entry name" value="Universal_stress_UspA"/>
</dbReference>
<dbReference type="eggNOG" id="arCOG03050">
    <property type="taxonomic scope" value="Archaea"/>
</dbReference>
<dbReference type="PANTHER" id="PTHR46268:SF6">
    <property type="entry name" value="UNIVERSAL STRESS PROTEIN UP12"/>
    <property type="match status" value="1"/>
</dbReference>
<feature type="domain" description="UspA" evidence="2">
    <location>
        <begin position="2"/>
        <end position="139"/>
    </location>
</feature>
<dbReference type="STRING" id="1227497.C491_13812"/>
<comment type="similarity">
    <text evidence="1">Belongs to the universal stress protein A family.</text>
</comment>
<dbReference type="CDD" id="cd00293">
    <property type="entry name" value="USP-like"/>
    <property type="match status" value="1"/>
</dbReference>
<comment type="caution">
    <text evidence="3">The sequence shown here is derived from an EMBL/GenBank/DDBJ whole genome shotgun (WGS) entry which is preliminary data.</text>
</comment>
<dbReference type="PRINTS" id="PR01438">
    <property type="entry name" value="UNVRSLSTRESS"/>
</dbReference>
<name>L9X359_9EURY</name>
<gene>
    <name evidence="3" type="ORF">C491_13812</name>
</gene>
<evidence type="ECO:0000259" key="2">
    <source>
        <dbReference type="Pfam" id="PF00582"/>
    </source>
</evidence>
<dbReference type="Gene3D" id="3.40.50.620">
    <property type="entry name" value="HUPs"/>
    <property type="match status" value="1"/>
</dbReference>
<dbReference type="EMBL" id="AOIB01000028">
    <property type="protein sequence ID" value="ELY56032.1"/>
    <property type="molecule type" value="Genomic_DNA"/>
</dbReference>
<dbReference type="Pfam" id="PF00582">
    <property type="entry name" value="Usp"/>
    <property type="match status" value="1"/>
</dbReference>
<keyword evidence="4" id="KW-1185">Reference proteome</keyword>
<organism evidence="3 4">
    <name type="scientific">Natronococcus amylolyticus DSM 10524</name>
    <dbReference type="NCBI Taxonomy" id="1227497"/>
    <lineage>
        <taxon>Archaea</taxon>
        <taxon>Methanobacteriati</taxon>
        <taxon>Methanobacteriota</taxon>
        <taxon>Stenosarchaea group</taxon>
        <taxon>Halobacteria</taxon>
        <taxon>Halobacteriales</taxon>
        <taxon>Natrialbaceae</taxon>
        <taxon>Natronococcus</taxon>
    </lineage>
</organism>
<dbReference type="OrthoDB" id="307404at2157"/>
<accession>L9X359</accession>
<dbReference type="SUPFAM" id="SSF52402">
    <property type="entry name" value="Adenine nucleotide alpha hydrolases-like"/>
    <property type="match status" value="1"/>
</dbReference>
<dbReference type="PANTHER" id="PTHR46268">
    <property type="entry name" value="STRESS RESPONSE PROTEIN NHAX"/>
    <property type="match status" value="1"/>
</dbReference>
<protein>
    <submittedName>
        <fullName evidence="3">UspA domain-containing protein</fullName>
    </submittedName>
</protein>